<dbReference type="InterPro" id="IPR011663">
    <property type="entry name" value="UTRA"/>
</dbReference>
<feature type="domain" description="HTH gntR-type" evidence="4">
    <location>
        <begin position="1"/>
        <end position="69"/>
    </location>
</feature>
<dbReference type="InterPro" id="IPR036390">
    <property type="entry name" value="WH_DNA-bd_sf"/>
</dbReference>
<dbReference type="Gene3D" id="3.40.1410.10">
    <property type="entry name" value="Chorismate lyase-like"/>
    <property type="match status" value="1"/>
</dbReference>
<dbReference type="PROSITE" id="PS50949">
    <property type="entry name" value="HTH_GNTR"/>
    <property type="match status" value="1"/>
</dbReference>
<dbReference type="SMART" id="SM00345">
    <property type="entry name" value="HTH_GNTR"/>
    <property type="match status" value="1"/>
</dbReference>
<dbReference type="InterPro" id="IPR036388">
    <property type="entry name" value="WH-like_DNA-bd_sf"/>
</dbReference>
<dbReference type="InterPro" id="IPR050679">
    <property type="entry name" value="Bact_HTH_transcr_reg"/>
</dbReference>
<keyword evidence="2" id="KW-0238">DNA-binding</keyword>
<dbReference type="PRINTS" id="PR00035">
    <property type="entry name" value="HTHGNTR"/>
</dbReference>
<gene>
    <name evidence="5" type="ORF">SAMN05216216_11563</name>
</gene>
<dbReference type="OrthoDB" id="368257at2"/>
<dbReference type="Pfam" id="PF00392">
    <property type="entry name" value="GntR"/>
    <property type="match status" value="1"/>
</dbReference>
<dbReference type="Pfam" id="PF07702">
    <property type="entry name" value="UTRA"/>
    <property type="match status" value="1"/>
</dbReference>
<keyword evidence="6" id="KW-1185">Reference proteome</keyword>
<evidence type="ECO:0000313" key="5">
    <source>
        <dbReference type="EMBL" id="SDK96386.1"/>
    </source>
</evidence>
<evidence type="ECO:0000256" key="2">
    <source>
        <dbReference type="ARBA" id="ARBA00023125"/>
    </source>
</evidence>
<dbReference type="PANTHER" id="PTHR44846">
    <property type="entry name" value="MANNOSYL-D-GLYCERATE TRANSPORT/METABOLISM SYSTEM REPRESSOR MNGR-RELATED"/>
    <property type="match status" value="1"/>
</dbReference>
<dbReference type="GO" id="GO:0003700">
    <property type="term" value="F:DNA-binding transcription factor activity"/>
    <property type="evidence" value="ECO:0007669"/>
    <property type="project" value="InterPro"/>
</dbReference>
<proteinExistence type="predicted"/>
<dbReference type="Gene3D" id="1.10.10.10">
    <property type="entry name" value="Winged helix-like DNA-binding domain superfamily/Winged helix DNA-binding domain"/>
    <property type="match status" value="1"/>
</dbReference>
<dbReference type="SMART" id="SM00866">
    <property type="entry name" value="UTRA"/>
    <property type="match status" value="1"/>
</dbReference>
<keyword evidence="3" id="KW-0804">Transcription</keyword>
<evidence type="ECO:0000256" key="3">
    <source>
        <dbReference type="ARBA" id="ARBA00023163"/>
    </source>
</evidence>
<name>A0A1G9G6X3_9BACL</name>
<evidence type="ECO:0000259" key="4">
    <source>
        <dbReference type="PROSITE" id="PS50949"/>
    </source>
</evidence>
<dbReference type="RefSeq" id="WP_092986759.1">
    <property type="nucleotide sequence ID" value="NZ_FNFY01000015.1"/>
</dbReference>
<dbReference type="CDD" id="cd07377">
    <property type="entry name" value="WHTH_GntR"/>
    <property type="match status" value="1"/>
</dbReference>
<evidence type="ECO:0000313" key="6">
    <source>
        <dbReference type="Proteomes" id="UP000199008"/>
    </source>
</evidence>
<organism evidence="5 6">
    <name type="scientific">Lacicoccus qingdaonensis</name>
    <dbReference type="NCBI Taxonomy" id="576118"/>
    <lineage>
        <taxon>Bacteria</taxon>
        <taxon>Bacillati</taxon>
        <taxon>Bacillota</taxon>
        <taxon>Bacilli</taxon>
        <taxon>Bacillales</taxon>
        <taxon>Salinicoccaceae</taxon>
        <taxon>Lacicoccus</taxon>
    </lineage>
</organism>
<evidence type="ECO:0000256" key="1">
    <source>
        <dbReference type="ARBA" id="ARBA00023015"/>
    </source>
</evidence>
<dbReference type="Proteomes" id="UP000199008">
    <property type="component" value="Unassembled WGS sequence"/>
</dbReference>
<dbReference type="EMBL" id="FNFY01000015">
    <property type="protein sequence ID" value="SDK96386.1"/>
    <property type="molecule type" value="Genomic_DNA"/>
</dbReference>
<dbReference type="InterPro" id="IPR028978">
    <property type="entry name" value="Chorismate_lyase_/UTRA_dom_sf"/>
</dbReference>
<reference evidence="6" key="1">
    <citation type="submission" date="2016-10" db="EMBL/GenBank/DDBJ databases">
        <authorList>
            <person name="Varghese N."/>
            <person name="Submissions S."/>
        </authorList>
    </citation>
    <scope>NUCLEOTIDE SEQUENCE [LARGE SCALE GENOMIC DNA]</scope>
    <source>
        <strain evidence="6">CGMCC 1.8895</strain>
    </source>
</reference>
<dbReference type="GO" id="GO:0003677">
    <property type="term" value="F:DNA binding"/>
    <property type="evidence" value="ECO:0007669"/>
    <property type="project" value="UniProtKB-KW"/>
</dbReference>
<keyword evidence="1" id="KW-0805">Transcription regulation</keyword>
<accession>A0A1G9G6X3</accession>
<dbReference type="SUPFAM" id="SSF46785">
    <property type="entry name" value="Winged helix' DNA-binding domain"/>
    <property type="match status" value="1"/>
</dbReference>
<sequence length="235" mass="27740">MKLTDKVYETLLNQIHNGYYKEGERIPTEKNLMESFSVSRSPVRDALKRLQNEGYIKRTPRKGSIVVSNTRVNETISFKGGFSKYFGGNWDKIETATMEVSTVLDSEIAKIIQQEENDPLIKVLRVRKFKGEPVFFIRTHYPKSLVKNITNEEFYDVNNLRSWIQKKTDTVFQFSNERLKAVNADKIVSNNLHVEENKAILKIERLTHDTEHKLVEYVEYYVNTDIWQYHIDYEY</sequence>
<dbReference type="GO" id="GO:0045892">
    <property type="term" value="P:negative regulation of DNA-templated transcription"/>
    <property type="evidence" value="ECO:0007669"/>
    <property type="project" value="TreeGrafter"/>
</dbReference>
<protein>
    <submittedName>
        <fullName evidence="5">Transcriptional regulator, GntR family</fullName>
    </submittedName>
</protein>
<dbReference type="InterPro" id="IPR000524">
    <property type="entry name" value="Tscrpt_reg_HTH_GntR"/>
</dbReference>
<dbReference type="AlphaFoldDB" id="A0A1G9G6X3"/>
<dbReference type="STRING" id="576118.SAMN05216216_11563"/>
<dbReference type="PANTHER" id="PTHR44846:SF1">
    <property type="entry name" value="MANNOSYL-D-GLYCERATE TRANSPORT_METABOLISM SYSTEM REPRESSOR MNGR-RELATED"/>
    <property type="match status" value="1"/>
</dbReference>
<dbReference type="SUPFAM" id="SSF64288">
    <property type="entry name" value="Chorismate lyase-like"/>
    <property type="match status" value="1"/>
</dbReference>